<evidence type="ECO:0000256" key="12">
    <source>
        <dbReference type="ARBA" id="ARBA00023242"/>
    </source>
</evidence>
<dbReference type="FunFam" id="2.20.70.10:FF:000019">
    <property type="entry name" value="Putative transcriptional coactivator YAP1"/>
    <property type="match status" value="1"/>
</dbReference>
<keyword evidence="7" id="KW-0677">Repeat</keyword>
<dbReference type="GO" id="GO:0045944">
    <property type="term" value="P:positive regulation of transcription by RNA polymerase II"/>
    <property type="evidence" value="ECO:0007669"/>
    <property type="project" value="TreeGrafter"/>
</dbReference>
<evidence type="ECO:0000256" key="1">
    <source>
        <dbReference type="ARBA" id="ARBA00004123"/>
    </source>
</evidence>
<dbReference type="GO" id="GO:0070161">
    <property type="term" value="C:anchoring junction"/>
    <property type="evidence" value="ECO:0007669"/>
    <property type="project" value="UniProtKB-SubCell"/>
</dbReference>
<feature type="domain" description="WW" evidence="15">
    <location>
        <begin position="122"/>
        <end position="155"/>
    </location>
</feature>
<organism evidence="16 17">
    <name type="scientific">Actinia tenebrosa</name>
    <name type="common">Australian red waratah sea anemone</name>
    <dbReference type="NCBI Taxonomy" id="6105"/>
    <lineage>
        <taxon>Eukaryota</taxon>
        <taxon>Metazoa</taxon>
        <taxon>Cnidaria</taxon>
        <taxon>Anthozoa</taxon>
        <taxon>Hexacorallia</taxon>
        <taxon>Actiniaria</taxon>
        <taxon>Actiniidae</taxon>
        <taxon>Actinia</taxon>
    </lineage>
</organism>
<proteinExistence type="inferred from homology"/>
<comment type="similarity">
    <text evidence="13">Belongs to the YAP1 family.</text>
</comment>
<dbReference type="SUPFAM" id="SSF51045">
    <property type="entry name" value="WW domain"/>
    <property type="match status" value="2"/>
</dbReference>
<dbReference type="Gene3D" id="6.20.430.10">
    <property type="match status" value="1"/>
</dbReference>
<evidence type="ECO:0000313" key="16">
    <source>
        <dbReference type="Proteomes" id="UP000515163"/>
    </source>
</evidence>
<feature type="compositionally biased region" description="Polar residues" evidence="14">
    <location>
        <begin position="71"/>
        <end position="99"/>
    </location>
</feature>
<dbReference type="InterPro" id="IPR036020">
    <property type="entry name" value="WW_dom_sf"/>
</dbReference>
<dbReference type="InterPro" id="IPR051583">
    <property type="entry name" value="YAP1"/>
</dbReference>
<keyword evidence="6" id="KW-0597">Phosphoprotein</keyword>
<evidence type="ECO:0000259" key="15">
    <source>
        <dbReference type="PROSITE" id="PS50020"/>
    </source>
</evidence>
<feature type="region of interest" description="Disordered" evidence="14">
    <location>
        <begin position="56"/>
        <end position="130"/>
    </location>
</feature>
<keyword evidence="11" id="KW-0804">Transcription</keyword>
<dbReference type="SMART" id="SM00456">
    <property type="entry name" value="WW"/>
    <property type="match status" value="2"/>
</dbReference>
<evidence type="ECO:0000256" key="9">
    <source>
        <dbReference type="ARBA" id="ARBA00023015"/>
    </source>
</evidence>
<dbReference type="InterPro" id="IPR001202">
    <property type="entry name" value="WW_dom"/>
</dbReference>
<dbReference type="PANTHER" id="PTHR17616">
    <property type="entry name" value="YES-ASSOCIATED PROTEIN YAP1 FAMILY MEMBER"/>
    <property type="match status" value="1"/>
</dbReference>
<dbReference type="RefSeq" id="XP_031567812.1">
    <property type="nucleotide sequence ID" value="XM_031711952.1"/>
</dbReference>
<keyword evidence="5" id="KW-0678">Repressor</keyword>
<evidence type="ECO:0000256" key="4">
    <source>
        <dbReference type="ARBA" id="ARBA00022490"/>
    </source>
</evidence>
<dbReference type="InParanoid" id="A0A6P8ILZ5"/>
<dbReference type="GO" id="GO:0003713">
    <property type="term" value="F:transcription coactivator activity"/>
    <property type="evidence" value="ECO:0007669"/>
    <property type="project" value="TreeGrafter"/>
</dbReference>
<dbReference type="GO" id="GO:0005634">
    <property type="term" value="C:nucleus"/>
    <property type="evidence" value="ECO:0007669"/>
    <property type="project" value="UniProtKB-SubCell"/>
</dbReference>
<dbReference type="OrthoDB" id="3045089at2759"/>
<dbReference type="FunCoup" id="A0A6P8ILZ5">
    <property type="interactions" value="1927"/>
</dbReference>
<evidence type="ECO:0000256" key="11">
    <source>
        <dbReference type="ARBA" id="ARBA00023163"/>
    </source>
</evidence>
<dbReference type="AlphaFoldDB" id="A0A6P8ILZ5"/>
<evidence type="ECO:0000256" key="10">
    <source>
        <dbReference type="ARBA" id="ARBA00023159"/>
    </source>
</evidence>
<dbReference type="GO" id="GO:0005737">
    <property type="term" value="C:cytoplasm"/>
    <property type="evidence" value="ECO:0007669"/>
    <property type="project" value="UniProtKB-SubCell"/>
</dbReference>
<sequence>MMSMERKNSGNCVVHVRSDSDNDLDALFHVVQKTTKAVESSSSSLPMKLRKLPPSFFKQPTLLDPTKLSPDDNTGLSISHSRAHSSPASLTIPTSTSGQGLYPLHPAHSRTQSYDGTAFEESQLPPGWEMRTSPTGQPYFMNHFEQITTWQDPRKTQSTTNLNNSNSLPDGWEQAITPEGEIYYINHLTRTTSWVDPRVAAIPQTRHTNQPPSILQNRPQPHKAMLERVQLEQEKLKKRQHQLREQEILLKHGLLERGGTKSLLGNLVRENIVREASVGQLPTQPENTTQNGHIRDESFDSGLGMNTGYGTFIADVDDTMFDANFNTKDSTCRSGEGRNNTGRLPDFFDNLPGTNVDLGTIDSNDSTPSAMETDDLGVGLDLQTDMLSDVESVLTPNMSKIPDPSFLTWL</sequence>
<dbReference type="KEGG" id="aten:116302615"/>
<dbReference type="Gene3D" id="2.20.70.10">
    <property type="match status" value="2"/>
</dbReference>
<dbReference type="GO" id="GO:0035329">
    <property type="term" value="P:hippo signaling"/>
    <property type="evidence" value="ECO:0007669"/>
    <property type="project" value="TreeGrafter"/>
</dbReference>
<evidence type="ECO:0000256" key="8">
    <source>
        <dbReference type="ARBA" id="ARBA00022949"/>
    </source>
</evidence>
<evidence type="ECO:0000256" key="6">
    <source>
        <dbReference type="ARBA" id="ARBA00022553"/>
    </source>
</evidence>
<dbReference type="PROSITE" id="PS50020">
    <property type="entry name" value="WW_DOMAIN_2"/>
    <property type="match status" value="2"/>
</dbReference>
<dbReference type="FunFam" id="2.20.70.10:FF:000012">
    <property type="entry name" value="transcriptional coactivator YAP1 isoform X2"/>
    <property type="match status" value="1"/>
</dbReference>
<dbReference type="PANTHER" id="PTHR17616:SF8">
    <property type="entry name" value="TRANSCRIPTIONAL COACTIVATOR YORKIE"/>
    <property type="match status" value="1"/>
</dbReference>
<evidence type="ECO:0000313" key="17">
    <source>
        <dbReference type="RefSeq" id="XP_031567812.1"/>
    </source>
</evidence>
<keyword evidence="8" id="KW-0965">Cell junction</keyword>
<name>A0A6P8ILZ5_ACTTE</name>
<feature type="domain" description="WW" evidence="15">
    <location>
        <begin position="166"/>
        <end position="199"/>
    </location>
</feature>
<dbReference type="PROSITE" id="PS01159">
    <property type="entry name" value="WW_DOMAIN_1"/>
    <property type="match status" value="2"/>
</dbReference>
<evidence type="ECO:0000256" key="14">
    <source>
        <dbReference type="SAM" id="MobiDB-lite"/>
    </source>
</evidence>
<evidence type="ECO:0000256" key="2">
    <source>
        <dbReference type="ARBA" id="ARBA00004282"/>
    </source>
</evidence>
<dbReference type="CDD" id="cd00201">
    <property type="entry name" value="WW"/>
    <property type="match status" value="2"/>
</dbReference>
<evidence type="ECO:0000256" key="7">
    <source>
        <dbReference type="ARBA" id="ARBA00022737"/>
    </source>
</evidence>
<keyword evidence="9" id="KW-0805">Transcription regulation</keyword>
<reference evidence="17" key="1">
    <citation type="submission" date="2025-08" db="UniProtKB">
        <authorList>
            <consortium name="RefSeq"/>
        </authorList>
    </citation>
    <scope>IDENTIFICATION</scope>
    <source>
        <tissue evidence="17">Tentacle</tissue>
    </source>
</reference>
<keyword evidence="16" id="KW-1185">Reference proteome</keyword>
<dbReference type="GeneID" id="116302615"/>
<keyword evidence="4" id="KW-0963">Cytoplasm</keyword>
<evidence type="ECO:0000256" key="3">
    <source>
        <dbReference type="ARBA" id="ARBA00004496"/>
    </source>
</evidence>
<keyword evidence="10" id="KW-0010">Activator</keyword>
<dbReference type="Pfam" id="PF00397">
    <property type="entry name" value="WW"/>
    <property type="match status" value="2"/>
</dbReference>
<accession>A0A6P8ILZ5</accession>
<gene>
    <name evidence="17" type="primary">LOC116302615</name>
</gene>
<keyword evidence="12" id="KW-0539">Nucleus</keyword>
<comment type="subcellular location">
    <subcellularLocation>
        <location evidence="2">Cell junction</location>
    </subcellularLocation>
    <subcellularLocation>
        <location evidence="3">Cytoplasm</location>
    </subcellularLocation>
    <subcellularLocation>
        <location evidence="1">Nucleus</location>
    </subcellularLocation>
</comment>
<evidence type="ECO:0000256" key="5">
    <source>
        <dbReference type="ARBA" id="ARBA00022491"/>
    </source>
</evidence>
<protein>
    <submittedName>
        <fullName evidence="17">Transcriptional coactivator YAP1-like</fullName>
    </submittedName>
</protein>
<dbReference type="Proteomes" id="UP000515163">
    <property type="component" value="Unplaced"/>
</dbReference>
<evidence type="ECO:0000256" key="13">
    <source>
        <dbReference type="ARBA" id="ARBA00038057"/>
    </source>
</evidence>